<sequence>MEGLYGQQFLQINFWINLIVLANILAKLVWPVSLNKFFILRDTFIYICALTFFSSVDEEEDVRRFLVELFEWDLCSILLGEGIDGPRRLCHYPLCLLLHFDIDHMMRFQFSRDSVRFLVHCIERAISTEGKEESSAKGMKKEKKAEVVRGRIVIVKGLKGKSKAEKMNIQLWVATPAAAVARRKITTLRLSSSRDILSSPELVKKALKKYGEIENVRLLENGNWLAL</sequence>
<organism evidence="2 3">
    <name type="scientific">Ascaris lumbricoides</name>
    <name type="common">Giant roundworm</name>
    <dbReference type="NCBI Taxonomy" id="6252"/>
    <lineage>
        <taxon>Eukaryota</taxon>
        <taxon>Metazoa</taxon>
        <taxon>Ecdysozoa</taxon>
        <taxon>Nematoda</taxon>
        <taxon>Chromadorea</taxon>
        <taxon>Rhabditida</taxon>
        <taxon>Spirurina</taxon>
        <taxon>Ascaridomorpha</taxon>
        <taxon>Ascaridoidea</taxon>
        <taxon>Ascarididae</taxon>
        <taxon>Ascaris</taxon>
    </lineage>
</organism>
<dbReference type="Proteomes" id="UP000036681">
    <property type="component" value="Unplaced"/>
</dbReference>
<keyword evidence="2" id="KW-1185">Reference proteome</keyword>
<name>A0A9J2Q0H4_ASCLU</name>
<accession>A0A9J2Q0H4</accession>
<keyword evidence="1" id="KW-0812">Transmembrane</keyword>
<protein>
    <submittedName>
        <fullName evidence="3">Uncharacterized protein</fullName>
    </submittedName>
</protein>
<keyword evidence="1" id="KW-1133">Transmembrane helix</keyword>
<feature type="transmembrane region" description="Helical" evidence="1">
    <location>
        <begin position="12"/>
        <end position="32"/>
    </location>
</feature>
<evidence type="ECO:0000313" key="2">
    <source>
        <dbReference type="Proteomes" id="UP000036681"/>
    </source>
</evidence>
<dbReference type="AlphaFoldDB" id="A0A9J2Q0H4"/>
<evidence type="ECO:0000313" key="3">
    <source>
        <dbReference type="WBParaSite" id="ALUE_0001495501-mRNA-1"/>
    </source>
</evidence>
<reference evidence="3" key="1">
    <citation type="submission" date="2023-03" db="UniProtKB">
        <authorList>
            <consortium name="WormBaseParasite"/>
        </authorList>
    </citation>
    <scope>IDENTIFICATION</scope>
</reference>
<evidence type="ECO:0000256" key="1">
    <source>
        <dbReference type="SAM" id="Phobius"/>
    </source>
</evidence>
<keyword evidence="1" id="KW-0472">Membrane</keyword>
<proteinExistence type="predicted"/>
<dbReference type="WBParaSite" id="ALUE_0001495501-mRNA-1">
    <property type="protein sequence ID" value="ALUE_0001495501-mRNA-1"/>
    <property type="gene ID" value="ALUE_0001495501"/>
</dbReference>